<feature type="transmembrane region" description="Helical" evidence="1">
    <location>
        <begin position="35"/>
        <end position="56"/>
    </location>
</feature>
<dbReference type="KEGG" id="nst:Nstercoris_00214"/>
<gene>
    <name evidence="2" type="ORF">Nstercoris_00214</name>
</gene>
<proteinExistence type="predicted"/>
<dbReference type="Proteomes" id="UP000316473">
    <property type="component" value="Chromosome"/>
</dbReference>
<sequence length="105" mass="11904">MRDDIKQRLKNSGIWGRALFMLLFIFIQSGVKSLIILLAVFQSIATVLAGGTNSHLIKLGQQLAKYDYQINLFLTFNSEQHPFPFSAWPVGSNDDILSKPEYKDN</sequence>
<dbReference type="AlphaFoldDB" id="A0A4Y1YIT0"/>
<dbReference type="EMBL" id="AP019755">
    <property type="protein sequence ID" value="BBL33986.1"/>
    <property type="molecule type" value="Genomic_DNA"/>
</dbReference>
<evidence type="ECO:0000313" key="3">
    <source>
        <dbReference type="Proteomes" id="UP000316473"/>
    </source>
</evidence>
<dbReference type="Pfam" id="PF14333">
    <property type="entry name" value="DUF4389"/>
    <property type="match status" value="1"/>
</dbReference>
<evidence type="ECO:0000313" key="2">
    <source>
        <dbReference type="EMBL" id="BBL33986.1"/>
    </source>
</evidence>
<name>A0A4Y1YIT0_9PROT</name>
<reference evidence="2 3" key="1">
    <citation type="submission" date="2019-06" db="EMBL/GenBank/DDBJ databases">
        <title>Nitrosomonas stercoris KYUHI-S whole genome shotgun sequence.</title>
        <authorList>
            <person name="Nakagawa T."/>
            <person name="Tsuchiya Y."/>
            <person name="Takahashi R."/>
        </authorList>
    </citation>
    <scope>NUCLEOTIDE SEQUENCE [LARGE SCALE GENOMIC DNA]</scope>
    <source>
        <strain evidence="2 3">KYUHI-S</strain>
    </source>
</reference>
<organism evidence="2 3">
    <name type="scientific">Nitrosomonas stercoris</name>
    <dbReference type="NCBI Taxonomy" id="1444684"/>
    <lineage>
        <taxon>Bacteria</taxon>
        <taxon>Pseudomonadati</taxon>
        <taxon>Pseudomonadota</taxon>
        <taxon>Betaproteobacteria</taxon>
        <taxon>Nitrosomonadales</taxon>
        <taxon>Nitrosomonadaceae</taxon>
        <taxon>Nitrosomonas</taxon>
    </lineage>
</organism>
<evidence type="ECO:0000256" key="1">
    <source>
        <dbReference type="SAM" id="Phobius"/>
    </source>
</evidence>
<accession>A0A4Y1YIT0</accession>
<protein>
    <recommendedName>
        <fullName evidence="4">Lipase</fullName>
    </recommendedName>
</protein>
<evidence type="ECO:0008006" key="4">
    <source>
        <dbReference type="Google" id="ProtNLM"/>
    </source>
</evidence>
<dbReference type="InterPro" id="IPR025498">
    <property type="entry name" value="DUF4389"/>
</dbReference>
<keyword evidence="1" id="KW-1133">Transmembrane helix</keyword>
<keyword evidence="1" id="KW-0472">Membrane</keyword>
<keyword evidence="1" id="KW-0812">Transmembrane</keyword>
<keyword evidence="3" id="KW-1185">Reference proteome</keyword>
<feature type="transmembrane region" description="Helical" evidence="1">
    <location>
        <begin position="12"/>
        <end position="29"/>
    </location>
</feature>